<feature type="region of interest" description="Disordered" evidence="3">
    <location>
        <begin position="1"/>
        <end position="141"/>
    </location>
</feature>
<keyword evidence="6" id="KW-1185">Reference proteome</keyword>
<dbReference type="PANTHER" id="PTHR22550:SF9">
    <property type="entry name" value="STAGE V SPORULATION PROTEIN AF"/>
    <property type="match status" value="1"/>
</dbReference>
<comment type="similarity">
    <text evidence="1">Belongs to the GerABKA family.</text>
</comment>
<keyword evidence="4" id="KW-0812">Transmembrane</keyword>
<evidence type="ECO:0000256" key="2">
    <source>
        <dbReference type="ARBA" id="ARBA00023136"/>
    </source>
</evidence>
<comment type="caution">
    <text evidence="5">The sequence shown here is derived from an EMBL/GenBank/DDBJ whole genome shotgun (WGS) entry which is preliminary data.</text>
</comment>
<dbReference type="Proteomes" id="UP000681526">
    <property type="component" value="Unassembled WGS sequence"/>
</dbReference>
<organism evidence="5 6">
    <name type="scientific">Thermobacillus xylanilyticus</name>
    <dbReference type="NCBI Taxonomy" id="76633"/>
    <lineage>
        <taxon>Bacteria</taxon>
        <taxon>Bacillati</taxon>
        <taxon>Bacillota</taxon>
        <taxon>Bacilli</taxon>
        <taxon>Bacillales</taxon>
        <taxon>Paenibacillaceae</taxon>
        <taxon>Thermobacillus</taxon>
    </lineage>
</organism>
<feature type="compositionally biased region" description="Basic residues" evidence="3">
    <location>
        <begin position="62"/>
        <end position="75"/>
    </location>
</feature>
<dbReference type="InterPro" id="IPR050768">
    <property type="entry name" value="UPF0353/GerABKA_families"/>
</dbReference>
<dbReference type="InterPro" id="IPR004995">
    <property type="entry name" value="Spore_Ger"/>
</dbReference>
<evidence type="ECO:0000256" key="1">
    <source>
        <dbReference type="ARBA" id="ARBA00005278"/>
    </source>
</evidence>
<dbReference type="EMBL" id="CAJRAY010000070">
    <property type="protein sequence ID" value="CAG5090081.1"/>
    <property type="molecule type" value="Genomic_DNA"/>
</dbReference>
<feature type="transmembrane region" description="Helical" evidence="4">
    <location>
        <begin position="490"/>
        <end position="508"/>
    </location>
</feature>
<feature type="transmembrane region" description="Helical" evidence="4">
    <location>
        <begin position="423"/>
        <end position="444"/>
    </location>
</feature>
<reference evidence="5 6" key="1">
    <citation type="submission" date="2021-04" db="EMBL/GenBank/DDBJ databases">
        <authorList>
            <person name="Rakotoarivonina H."/>
        </authorList>
    </citation>
    <scope>NUCLEOTIDE SEQUENCE [LARGE SCALE GENOMIC DNA]</scope>
    <source>
        <strain evidence="5 6">XE</strain>
    </source>
</reference>
<proteinExistence type="inferred from homology"/>
<dbReference type="PANTHER" id="PTHR22550">
    <property type="entry name" value="SPORE GERMINATION PROTEIN"/>
    <property type="match status" value="1"/>
</dbReference>
<dbReference type="Pfam" id="PF03323">
    <property type="entry name" value="GerA"/>
    <property type="match status" value="1"/>
</dbReference>
<sequence>MDERNDMQQDGGWQPPVVPPEPPKEPGASTDRPVRRKLIRPEREEPEDDRSGKHAAEDERSRRGRGRQSGRRSRLAARSLDGQARGQNGERQGQTRAQSLGQPGQGGARNREEQSQARHGQAGSQNREQHGQSQPADKQPIPASIDELKPLLEREAGLNTSFDVVLREMTFGGRRTALFYMNGLVNSAELTEVLKRLSYLTAEDLDTDALKLFFETYVPAVQVTKTDVFDDMLDSVFAGCAALFVDRERAALIIDAKMFPDRTPEEPSLERVVRGSRDGFIETLMTNVSLIRRRLRDKDLRYELIRVGARTKTDVCIAYIRDIADPELVEEVKRKIGHVNVYGLPLADKQLEETTVNRGWHPYPLVRYSERPDVVAAQLLEGSVAVLTDTTPSVMMLPTTFFDLTQHAEENRQTPFIGTYLRWVRYIGIFFSLFLLPLWFLLVLKPELKPPQLDFLGPQQMGRIPLFLQFVLAEIGVDLMRMAAVHTPSPLSTAMSLIAAILIGDIAVKTGLFNNEVILYMAIAAIGMFATPNYELGLANRIVRLALIIAVAIFGIPGFVVGTALFVVLLACTRSFNRPYLWPFIPFDGRSLAALLIRPPELQNKKRNPLLKPQQLDRLPDTQKNR</sequence>
<feature type="transmembrane region" description="Helical" evidence="4">
    <location>
        <begin position="546"/>
        <end position="572"/>
    </location>
</feature>
<name>A0ABM8V6I5_THEXY</name>
<feature type="transmembrane region" description="Helical" evidence="4">
    <location>
        <begin position="517"/>
        <end position="534"/>
    </location>
</feature>
<protein>
    <submittedName>
        <fullName evidence="5">Spore germination protein KA</fullName>
    </submittedName>
</protein>
<evidence type="ECO:0000256" key="3">
    <source>
        <dbReference type="SAM" id="MobiDB-lite"/>
    </source>
</evidence>
<accession>A0ABM8V6I5</accession>
<evidence type="ECO:0000256" key="4">
    <source>
        <dbReference type="SAM" id="Phobius"/>
    </source>
</evidence>
<evidence type="ECO:0000313" key="5">
    <source>
        <dbReference type="EMBL" id="CAG5090081.1"/>
    </source>
</evidence>
<feature type="compositionally biased region" description="Polar residues" evidence="3">
    <location>
        <begin position="122"/>
        <end position="136"/>
    </location>
</feature>
<feature type="compositionally biased region" description="Polar residues" evidence="3">
    <location>
        <begin position="85"/>
        <end position="102"/>
    </location>
</feature>
<evidence type="ECO:0000313" key="6">
    <source>
        <dbReference type="Proteomes" id="UP000681526"/>
    </source>
</evidence>
<feature type="compositionally biased region" description="Basic and acidic residues" evidence="3">
    <location>
        <begin position="39"/>
        <end position="61"/>
    </location>
</feature>
<dbReference type="RefSeq" id="WP_213485076.1">
    <property type="nucleotide sequence ID" value="NZ_CAJRAY010000070.1"/>
</dbReference>
<keyword evidence="4" id="KW-1133">Transmembrane helix</keyword>
<keyword evidence="2 4" id="KW-0472">Membrane</keyword>
<gene>
    <name evidence="5" type="primary">txxe 1942-gerKA4</name>
    <name evidence="5" type="ORF">TXXE_13830</name>
</gene>